<feature type="transmembrane region" description="Helical" evidence="1">
    <location>
        <begin position="78"/>
        <end position="99"/>
    </location>
</feature>
<evidence type="ECO:0000256" key="1">
    <source>
        <dbReference type="SAM" id="Phobius"/>
    </source>
</evidence>
<protein>
    <recommendedName>
        <fullName evidence="3">Transmembrane protein</fullName>
    </recommendedName>
</protein>
<dbReference type="AlphaFoldDB" id="A0A8D8THF7"/>
<sequence>MRLNYLSRMITKRHIIMSNLVSFIYFSFSQELSNLEIFYPTDLKDSLHTVQRHFYSQRISQNKRLNHKMKTYSCFRQLTIKLFVQFLINIFCFLNFTILKGKSYYTNKYLKIINTYLGLLCL</sequence>
<organism evidence="2">
    <name type="scientific">Cacopsylla melanoneura</name>
    <dbReference type="NCBI Taxonomy" id="428564"/>
    <lineage>
        <taxon>Eukaryota</taxon>
        <taxon>Metazoa</taxon>
        <taxon>Ecdysozoa</taxon>
        <taxon>Arthropoda</taxon>
        <taxon>Hexapoda</taxon>
        <taxon>Insecta</taxon>
        <taxon>Pterygota</taxon>
        <taxon>Neoptera</taxon>
        <taxon>Paraneoptera</taxon>
        <taxon>Hemiptera</taxon>
        <taxon>Sternorrhyncha</taxon>
        <taxon>Psylloidea</taxon>
        <taxon>Psyllidae</taxon>
        <taxon>Psyllinae</taxon>
        <taxon>Cacopsylla</taxon>
    </lineage>
</organism>
<accession>A0A8D8THF7</accession>
<keyword evidence="1" id="KW-1133">Transmembrane helix</keyword>
<evidence type="ECO:0008006" key="3">
    <source>
        <dbReference type="Google" id="ProtNLM"/>
    </source>
</evidence>
<evidence type="ECO:0000313" key="2">
    <source>
        <dbReference type="EMBL" id="CAG6686190.1"/>
    </source>
</evidence>
<name>A0A8D8THF7_9HEMI</name>
<reference evidence="2" key="1">
    <citation type="submission" date="2021-05" db="EMBL/GenBank/DDBJ databases">
        <authorList>
            <person name="Alioto T."/>
            <person name="Alioto T."/>
            <person name="Gomez Garrido J."/>
        </authorList>
    </citation>
    <scope>NUCLEOTIDE SEQUENCE</scope>
</reference>
<proteinExistence type="predicted"/>
<dbReference type="EMBL" id="HBUF01035502">
    <property type="protein sequence ID" value="CAG6616380.1"/>
    <property type="molecule type" value="Transcribed_RNA"/>
</dbReference>
<keyword evidence="1" id="KW-0812">Transmembrane</keyword>
<dbReference type="EMBL" id="HBUF01275204">
    <property type="protein sequence ID" value="CAG6686190.1"/>
    <property type="molecule type" value="Transcribed_RNA"/>
</dbReference>
<keyword evidence="1" id="KW-0472">Membrane</keyword>
<dbReference type="EMBL" id="HBUF01362632">
    <property type="protein sequence ID" value="CAG6721734.1"/>
    <property type="molecule type" value="Transcribed_RNA"/>
</dbReference>